<keyword evidence="2" id="KW-0732">Signal</keyword>
<dbReference type="EMBL" id="KZ308299">
    <property type="protein sequence ID" value="KAG8226816.1"/>
    <property type="molecule type" value="Genomic_DNA"/>
</dbReference>
<evidence type="ECO:0000256" key="1">
    <source>
        <dbReference type="SAM" id="MobiDB-lite"/>
    </source>
</evidence>
<reference evidence="3" key="1">
    <citation type="submission" date="2013-04" db="EMBL/GenBank/DDBJ databases">
        <authorList>
            <person name="Qu J."/>
            <person name="Murali S.C."/>
            <person name="Bandaranaike D."/>
            <person name="Bellair M."/>
            <person name="Blankenburg K."/>
            <person name="Chao H."/>
            <person name="Dinh H."/>
            <person name="Doddapaneni H."/>
            <person name="Downs B."/>
            <person name="Dugan-Rocha S."/>
            <person name="Elkadiri S."/>
            <person name="Gnanaolivu R.D."/>
            <person name="Hernandez B."/>
            <person name="Javaid M."/>
            <person name="Jayaseelan J.C."/>
            <person name="Lee S."/>
            <person name="Li M."/>
            <person name="Ming W."/>
            <person name="Munidasa M."/>
            <person name="Muniz J."/>
            <person name="Nguyen L."/>
            <person name="Ongeri F."/>
            <person name="Osuji N."/>
            <person name="Pu L.-L."/>
            <person name="Puazo M."/>
            <person name="Qu C."/>
            <person name="Quiroz J."/>
            <person name="Raj R."/>
            <person name="Weissenberger G."/>
            <person name="Xin Y."/>
            <person name="Zou X."/>
            <person name="Han Y."/>
            <person name="Richards S."/>
            <person name="Worley K."/>
            <person name="Muzny D."/>
            <person name="Gibbs R."/>
        </authorList>
    </citation>
    <scope>NUCLEOTIDE SEQUENCE</scope>
    <source>
        <strain evidence="3">Sampled in the wild</strain>
    </source>
</reference>
<dbReference type="SUPFAM" id="SSF111347">
    <property type="entry name" value="Rap/Ran-GAP"/>
    <property type="match status" value="1"/>
</dbReference>
<evidence type="ECO:0008006" key="5">
    <source>
        <dbReference type="Google" id="ProtNLM"/>
    </source>
</evidence>
<dbReference type="Proteomes" id="UP000792457">
    <property type="component" value="Unassembled WGS sequence"/>
</dbReference>
<feature type="compositionally biased region" description="Low complexity" evidence="1">
    <location>
        <begin position="561"/>
        <end position="572"/>
    </location>
</feature>
<dbReference type="OrthoDB" id="10009983at2759"/>
<feature type="region of interest" description="Disordered" evidence="1">
    <location>
        <begin position="561"/>
        <end position="638"/>
    </location>
</feature>
<feature type="compositionally biased region" description="Basic and acidic residues" evidence="1">
    <location>
        <begin position="602"/>
        <end position="613"/>
    </location>
</feature>
<accession>A0A8K0K1X1</accession>
<dbReference type="InterPro" id="IPR035974">
    <property type="entry name" value="Rap/Ran-GAP_sf"/>
</dbReference>
<evidence type="ECO:0000256" key="2">
    <source>
        <dbReference type="SAM" id="SignalP"/>
    </source>
</evidence>
<dbReference type="PANTHER" id="PTHR21344:SF1">
    <property type="entry name" value="RAL GTPASE-ACTIVATING PROTEIN SUBUNIT BETA"/>
    <property type="match status" value="1"/>
</dbReference>
<comment type="caution">
    <text evidence="3">The sequence shown here is derived from an EMBL/GenBank/DDBJ whole genome shotgun (WGS) entry which is preliminary data.</text>
</comment>
<sequence length="784" mass="87027">MLSLWDFCFFIFCPVFLVASDTMSSHSLSDYRSLTEDLPEDGDAAYGNLYYDYPCRLSKNSAHALFVRATYLVCHRLMSSWKTDLNVSLAALELLAGLARTHIRETDALECKRAVKWLCDYIAQQCSRPPPAHSKDLHSTIVAAFQTAATWLSAHPFLLHDKECLTTVLEVVELGISGTKSQGKPGEPVKLKEEKELKPASMRVRDAAEALLTVILEQVGYFPSPCGAESLSSLLDEAALLRHCRSPSSLTPPCQKNCSSSTLNDLGKGLSPLLHFRYFVIENSTMLALLEEPLGVSDDHDSQPTVTLLIRGPFGRHAWSMQLRHLPRHKSGSKYHAPNPGRPIPMGEVPVRRDVKPRFFPESDEKSSMEHAHLSRLVERQAAAELIAVQKAKESLEEMRNSGSQVECAPPPVCHEFQTARLFLSHFGFLSSESLKEPLNSPVAPLTALDINQPGFSQDLEALDAISCRTCDTVHLFYVRARQKTAEEILANVNSSATVHPHFLEFLSSLGWPVIDLLSSDHGGSLYNGEHKVLYWADVNSEVAFVVPTLKSPRFLDTISTDGSTSGDLSSGPASFDRSFSDKGNPTALGPPEKPSRTFSLDLERQQQQHDTGESLPQAPPPPARQRRSGRQGQGALYPMGGDTKVLVVWLESFEDWIHVPVGDLLSSMVTGLEGGIRVSERDCFVIFLHALQTGLLRVKLQGPSGRMTLATPLVDGMVVSRRVLGTLVRQTSLNMCRRRRLENDSYHPPHVRRRLKIQEITQKYMIKMSEPQLYTYLFSGPPS</sequence>
<organism evidence="3 4">
    <name type="scientific">Ladona fulva</name>
    <name type="common">Scarce chaser dragonfly</name>
    <name type="synonym">Libellula fulva</name>
    <dbReference type="NCBI Taxonomy" id="123851"/>
    <lineage>
        <taxon>Eukaryota</taxon>
        <taxon>Metazoa</taxon>
        <taxon>Ecdysozoa</taxon>
        <taxon>Arthropoda</taxon>
        <taxon>Hexapoda</taxon>
        <taxon>Insecta</taxon>
        <taxon>Pterygota</taxon>
        <taxon>Palaeoptera</taxon>
        <taxon>Odonata</taxon>
        <taxon>Epiprocta</taxon>
        <taxon>Anisoptera</taxon>
        <taxon>Libelluloidea</taxon>
        <taxon>Libellulidae</taxon>
        <taxon>Ladona</taxon>
    </lineage>
</organism>
<dbReference type="AlphaFoldDB" id="A0A8K0K1X1"/>
<reference evidence="3" key="2">
    <citation type="submission" date="2017-10" db="EMBL/GenBank/DDBJ databases">
        <title>Ladona fulva Genome sequencing and assembly.</title>
        <authorList>
            <person name="Murali S."/>
            <person name="Richards S."/>
            <person name="Bandaranaike D."/>
            <person name="Bellair M."/>
            <person name="Blankenburg K."/>
            <person name="Chao H."/>
            <person name="Dinh H."/>
            <person name="Doddapaneni H."/>
            <person name="Dugan-Rocha S."/>
            <person name="Elkadiri S."/>
            <person name="Gnanaolivu R."/>
            <person name="Hernandez B."/>
            <person name="Skinner E."/>
            <person name="Javaid M."/>
            <person name="Lee S."/>
            <person name="Li M."/>
            <person name="Ming W."/>
            <person name="Munidasa M."/>
            <person name="Muniz J."/>
            <person name="Nguyen L."/>
            <person name="Hughes D."/>
            <person name="Osuji N."/>
            <person name="Pu L.-L."/>
            <person name="Puazo M."/>
            <person name="Qu C."/>
            <person name="Quiroz J."/>
            <person name="Raj R."/>
            <person name="Weissenberger G."/>
            <person name="Xin Y."/>
            <person name="Zou X."/>
            <person name="Han Y."/>
            <person name="Worley K."/>
            <person name="Muzny D."/>
            <person name="Gibbs R."/>
        </authorList>
    </citation>
    <scope>NUCLEOTIDE SEQUENCE</scope>
    <source>
        <strain evidence="3">Sampled in the wild</strain>
    </source>
</reference>
<evidence type="ECO:0000313" key="4">
    <source>
        <dbReference type="Proteomes" id="UP000792457"/>
    </source>
</evidence>
<feature type="region of interest" description="Disordered" evidence="1">
    <location>
        <begin position="329"/>
        <end position="349"/>
    </location>
</feature>
<evidence type="ECO:0000313" key="3">
    <source>
        <dbReference type="EMBL" id="KAG8226816.1"/>
    </source>
</evidence>
<feature type="signal peptide" evidence="2">
    <location>
        <begin position="1"/>
        <end position="20"/>
    </location>
</feature>
<dbReference type="PANTHER" id="PTHR21344">
    <property type="entry name" value="RAL GTPASE-ACTIVATING PROTEIN SUBUNIT BETA"/>
    <property type="match status" value="1"/>
</dbReference>
<dbReference type="InterPro" id="IPR039930">
    <property type="entry name" value="RALGAPB"/>
</dbReference>
<protein>
    <recommendedName>
        <fullName evidence="5">Rap-GAP domain-containing protein</fullName>
    </recommendedName>
</protein>
<dbReference type="Gene3D" id="3.40.50.11210">
    <property type="entry name" value="Rap/Ran-GAP"/>
    <property type="match status" value="1"/>
</dbReference>
<name>A0A8K0K1X1_LADFU</name>
<dbReference type="GO" id="GO:0051056">
    <property type="term" value="P:regulation of small GTPase mediated signal transduction"/>
    <property type="evidence" value="ECO:0007669"/>
    <property type="project" value="InterPro"/>
</dbReference>
<gene>
    <name evidence="3" type="ORF">J437_LFUL007117</name>
</gene>
<proteinExistence type="predicted"/>
<feature type="chain" id="PRO_5035452488" description="Rap-GAP domain-containing protein" evidence="2">
    <location>
        <begin position="21"/>
        <end position="784"/>
    </location>
</feature>
<keyword evidence="4" id="KW-1185">Reference proteome</keyword>
<dbReference type="GO" id="GO:0005096">
    <property type="term" value="F:GTPase activator activity"/>
    <property type="evidence" value="ECO:0007669"/>
    <property type="project" value="InterPro"/>
</dbReference>